<sequence length="72" mass="8207">MNFSTPEGKHGIWWTAQNQLEYLDSLDELAFLSRTHEQIQMKTASVAAVNFNIHKDKRSSSNTNGELQLNLT</sequence>
<organism evidence="1 2">
    <name type="scientific">Schistosoma margrebowiei</name>
    <dbReference type="NCBI Taxonomy" id="48269"/>
    <lineage>
        <taxon>Eukaryota</taxon>
        <taxon>Metazoa</taxon>
        <taxon>Spiralia</taxon>
        <taxon>Lophotrochozoa</taxon>
        <taxon>Platyhelminthes</taxon>
        <taxon>Trematoda</taxon>
        <taxon>Digenea</taxon>
        <taxon>Strigeidida</taxon>
        <taxon>Schistosomatoidea</taxon>
        <taxon>Schistosomatidae</taxon>
        <taxon>Schistosoma</taxon>
    </lineage>
</organism>
<proteinExistence type="predicted"/>
<evidence type="ECO:0000313" key="1">
    <source>
        <dbReference type="EMBL" id="VDP03135.1"/>
    </source>
</evidence>
<accession>A0A183MA85</accession>
<evidence type="ECO:0000313" key="2">
    <source>
        <dbReference type="Proteomes" id="UP000277204"/>
    </source>
</evidence>
<dbReference type="Proteomes" id="UP000277204">
    <property type="component" value="Unassembled WGS sequence"/>
</dbReference>
<reference evidence="1 2" key="1">
    <citation type="submission" date="2018-11" db="EMBL/GenBank/DDBJ databases">
        <authorList>
            <consortium name="Pathogen Informatics"/>
        </authorList>
    </citation>
    <scope>NUCLEOTIDE SEQUENCE [LARGE SCALE GENOMIC DNA]</scope>
    <source>
        <strain evidence="1 2">Zambia</strain>
    </source>
</reference>
<protein>
    <submittedName>
        <fullName evidence="1">Uncharacterized protein</fullName>
    </submittedName>
</protein>
<dbReference type="EMBL" id="UZAI01008828">
    <property type="protein sequence ID" value="VDP03135.1"/>
    <property type="molecule type" value="Genomic_DNA"/>
</dbReference>
<keyword evidence="2" id="KW-1185">Reference proteome</keyword>
<gene>
    <name evidence="1" type="ORF">SMRZ_LOCUS12960</name>
</gene>
<name>A0A183MA85_9TREM</name>
<dbReference type="AlphaFoldDB" id="A0A183MA85"/>